<comment type="caution">
    <text evidence="2">The sequence shown here is derived from an EMBL/GenBank/DDBJ whole genome shotgun (WGS) entry which is preliminary data.</text>
</comment>
<dbReference type="PANTHER" id="PTHR37938">
    <property type="entry name" value="BLL0215 PROTEIN"/>
    <property type="match status" value="1"/>
</dbReference>
<dbReference type="PANTHER" id="PTHR37938:SF1">
    <property type="entry name" value="BLL0215 PROTEIN"/>
    <property type="match status" value="1"/>
</dbReference>
<sequence>MKFNFLSPSFLFPGQRPDERIYLVTRKHWMVLAKEIFVWLIFVGILFFYDGFIVNEFPILDTPQAVKIANFVKSVYLMYLMAGIMTIWILYYLNYQIITNERLVDVDQKNLLFHSTTEIHIAQIEDVSSEIKGVLGNLFNYGHVYVQTAGTKTRFEFDYIPDPNAVVKQVLDLYKQVPLQQRGLKGQKQ</sequence>
<keyword evidence="1" id="KW-1133">Transmembrane helix</keyword>
<evidence type="ECO:0000256" key="1">
    <source>
        <dbReference type="SAM" id="Phobius"/>
    </source>
</evidence>
<proteinExistence type="predicted"/>
<reference evidence="2 3" key="1">
    <citation type="journal article" date="2016" name="Nat. Commun.">
        <title>Thousands of microbial genomes shed light on interconnected biogeochemical processes in an aquifer system.</title>
        <authorList>
            <person name="Anantharaman K."/>
            <person name="Brown C.T."/>
            <person name="Hug L.A."/>
            <person name="Sharon I."/>
            <person name="Castelle C.J."/>
            <person name="Probst A.J."/>
            <person name="Thomas B.C."/>
            <person name="Singh A."/>
            <person name="Wilkins M.J."/>
            <person name="Karaoz U."/>
            <person name="Brodie E.L."/>
            <person name="Williams K.H."/>
            <person name="Hubbard S.S."/>
            <person name="Banfield J.F."/>
        </authorList>
    </citation>
    <scope>NUCLEOTIDE SEQUENCE [LARGE SCALE GENOMIC DNA]</scope>
</reference>
<evidence type="ECO:0000313" key="3">
    <source>
        <dbReference type="Proteomes" id="UP000176864"/>
    </source>
</evidence>
<keyword evidence="1" id="KW-0472">Membrane</keyword>
<feature type="transmembrane region" description="Helical" evidence="1">
    <location>
        <begin position="36"/>
        <end position="54"/>
    </location>
</feature>
<protein>
    <recommendedName>
        <fullName evidence="4">DUF304 domain-containing protein</fullName>
    </recommendedName>
</protein>
<keyword evidence="1" id="KW-0812">Transmembrane</keyword>
<dbReference type="EMBL" id="MFEK01000016">
    <property type="protein sequence ID" value="OGE77886.1"/>
    <property type="molecule type" value="Genomic_DNA"/>
</dbReference>
<accession>A0A1F5NJL0</accession>
<name>A0A1F5NJL0_9BACT</name>
<feature type="transmembrane region" description="Helical" evidence="1">
    <location>
        <begin position="74"/>
        <end position="93"/>
    </location>
</feature>
<dbReference type="STRING" id="1817824.A2751_02470"/>
<evidence type="ECO:0000313" key="2">
    <source>
        <dbReference type="EMBL" id="OGE77886.1"/>
    </source>
</evidence>
<gene>
    <name evidence="2" type="ORF">A2751_02470</name>
</gene>
<dbReference type="Proteomes" id="UP000176864">
    <property type="component" value="Unassembled WGS sequence"/>
</dbReference>
<evidence type="ECO:0008006" key="4">
    <source>
        <dbReference type="Google" id="ProtNLM"/>
    </source>
</evidence>
<dbReference type="AlphaFoldDB" id="A0A1F5NJL0"/>
<organism evidence="2 3">
    <name type="scientific">Candidatus Doudnabacteria bacterium RIFCSPHIGHO2_01_FULL_46_14</name>
    <dbReference type="NCBI Taxonomy" id="1817824"/>
    <lineage>
        <taxon>Bacteria</taxon>
        <taxon>Candidatus Doudnaibacteriota</taxon>
    </lineage>
</organism>